<dbReference type="GO" id="GO:0098793">
    <property type="term" value="C:presynapse"/>
    <property type="evidence" value="ECO:0007669"/>
    <property type="project" value="GOC"/>
</dbReference>
<feature type="domain" description="MUN" evidence="1">
    <location>
        <begin position="228"/>
        <end position="269"/>
    </location>
</feature>
<dbReference type="InterPro" id="IPR033227">
    <property type="entry name" value="CAPS"/>
</dbReference>
<name>A0A7J5Z2K8_DISMA</name>
<dbReference type="AlphaFoldDB" id="A0A7J5Z2K8"/>
<dbReference type="Pfam" id="PF06292">
    <property type="entry name" value="MUN"/>
    <property type="match status" value="2"/>
</dbReference>
<feature type="domain" description="MUN" evidence="1">
    <location>
        <begin position="1"/>
        <end position="225"/>
    </location>
</feature>
<dbReference type="GO" id="GO:0016079">
    <property type="term" value="P:synaptic vesicle exocytosis"/>
    <property type="evidence" value="ECO:0007669"/>
    <property type="project" value="InterPro"/>
</dbReference>
<evidence type="ECO:0000313" key="3">
    <source>
        <dbReference type="Proteomes" id="UP000518266"/>
    </source>
</evidence>
<proteinExistence type="predicted"/>
<protein>
    <recommendedName>
        <fullName evidence="1">MUN domain-containing protein</fullName>
    </recommendedName>
</protein>
<evidence type="ECO:0000313" key="2">
    <source>
        <dbReference type="EMBL" id="KAF3855289.1"/>
    </source>
</evidence>
<evidence type="ECO:0000259" key="1">
    <source>
        <dbReference type="Pfam" id="PF06292"/>
    </source>
</evidence>
<dbReference type="Proteomes" id="UP000518266">
    <property type="component" value="Unassembled WGS sequence"/>
</dbReference>
<gene>
    <name evidence="2" type="ORF">F7725_023344</name>
</gene>
<sequence>MASDMMEACVKRTKSAFDAKMQKASKSTDFRVPLSVCTMFNVLMDAKKQCSKLCVLDTGQEVRGGHMEEKNMLSSLVTKFAAVLDGVLSKLSRYDEGTFFSSILSFTVSTLLFVPANTVRGFFLRLSEETCYLLETRSQLNSSVFLTFFSSSSSSPSESLNLSGWNCAGVSDLSRRFVTSSEREKGEVCVSSLLQKPGMDLADTYITFIRQNQDILRDRVNDELYTEKQWYSSSVKLVCVWLTDRMDLQLHVYQLKTLIKIVKKTYRDFRLQGVLDVSLNNKSYETVYNRLTVEEATAAAVKSGDGLQGISMRDSDQEDD</sequence>
<accession>A0A7J5Z2K8</accession>
<dbReference type="GO" id="GO:0098978">
    <property type="term" value="C:glutamatergic synapse"/>
    <property type="evidence" value="ECO:0007669"/>
    <property type="project" value="TreeGrafter"/>
</dbReference>
<organism evidence="2 3">
    <name type="scientific">Dissostichus mawsoni</name>
    <name type="common">Antarctic cod</name>
    <dbReference type="NCBI Taxonomy" id="36200"/>
    <lineage>
        <taxon>Eukaryota</taxon>
        <taxon>Metazoa</taxon>
        <taxon>Chordata</taxon>
        <taxon>Craniata</taxon>
        <taxon>Vertebrata</taxon>
        <taxon>Euteleostomi</taxon>
        <taxon>Actinopterygii</taxon>
        <taxon>Neopterygii</taxon>
        <taxon>Teleostei</taxon>
        <taxon>Neoteleostei</taxon>
        <taxon>Acanthomorphata</taxon>
        <taxon>Eupercaria</taxon>
        <taxon>Perciformes</taxon>
        <taxon>Notothenioidei</taxon>
        <taxon>Nototheniidae</taxon>
        <taxon>Dissostichus</taxon>
    </lineage>
</organism>
<dbReference type="GO" id="GO:0045921">
    <property type="term" value="P:positive regulation of exocytosis"/>
    <property type="evidence" value="ECO:0007669"/>
    <property type="project" value="TreeGrafter"/>
</dbReference>
<dbReference type="PANTHER" id="PTHR12166:SF7">
    <property type="entry name" value="CALCIUM-DEPENDENT SECRETION ACTIVATOR 2"/>
    <property type="match status" value="1"/>
</dbReference>
<reference evidence="2 3" key="1">
    <citation type="submission" date="2020-03" db="EMBL/GenBank/DDBJ databases">
        <title>Dissostichus mawsoni Genome sequencing and assembly.</title>
        <authorList>
            <person name="Park H."/>
        </authorList>
    </citation>
    <scope>NUCLEOTIDE SEQUENCE [LARGE SCALE GENOMIC DNA]</scope>
    <source>
        <strain evidence="2">DM0001</strain>
        <tissue evidence="2">Muscle</tissue>
    </source>
</reference>
<dbReference type="InterPro" id="IPR010439">
    <property type="entry name" value="MUN_dom"/>
</dbReference>
<dbReference type="OrthoDB" id="10063282at2759"/>
<dbReference type="GO" id="GO:1990504">
    <property type="term" value="P:dense core granule exocytosis"/>
    <property type="evidence" value="ECO:0007669"/>
    <property type="project" value="InterPro"/>
</dbReference>
<comment type="caution">
    <text evidence="2">The sequence shown here is derived from an EMBL/GenBank/DDBJ whole genome shotgun (WGS) entry which is preliminary data.</text>
</comment>
<dbReference type="EMBL" id="JAAKFY010000007">
    <property type="protein sequence ID" value="KAF3855289.1"/>
    <property type="molecule type" value="Genomic_DNA"/>
</dbReference>
<keyword evidence="3" id="KW-1185">Reference proteome</keyword>
<dbReference type="PANTHER" id="PTHR12166">
    <property type="entry name" value="CALCIUM-DEPENDENT SECRETION ACTIVATOR"/>
    <property type="match status" value="1"/>
</dbReference>